<dbReference type="PROSITE" id="PS51035">
    <property type="entry name" value="BAG"/>
    <property type="match status" value="1"/>
</dbReference>
<dbReference type="InterPro" id="IPR036533">
    <property type="entry name" value="BAG_dom_sf"/>
</dbReference>
<name>A0AAW2ME49_SESRA</name>
<evidence type="ECO:0000259" key="3">
    <source>
        <dbReference type="PROSITE" id="PS51035"/>
    </source>
</evidence>
<gene>
    <name evidence="4" type="ORF">Sradi_4959900</name>
</gene>
<dbReference type="PROSITE" id="PS50053">
    <property type="entry name" value="UBIQUITIN_2"/>
    <property type="match status" value="1"/>
</dbReference>
<dbReference type="Gene3D" id="1.20.58.120">
    <property type="entry name" value="BAG domain"/>
    <property type="match status" value="1"/>
</dbReference>
<dbReference type="InterPro" id="IPR039773">
    <property type="entry name" value="BAG_chaperone_regulator"/>
</dbReference>
<feature type="domain" description="Ubiquitin-like" evidence="2">
    <location>
        <begin position="97"/>
        <end position="142"/>
    </location>
</feature>
<dbReference type="Gene3D" id="3.10.20.90">
    <property type="entry name" value="Phosphatidylinositol 3-kinase Catalytic Subunit, Chain A, domain 1"/>
    <property type="match status" value="1"/>
</dbReference>
<accession>A0AAW2ME49</accession>
<dbReference type="InterPro" id="IPR000626">
    <property type="entry name" value="Ubiquitin-like_dom"/>
</dbReference>
<dbReference type="EMBL" id="JACGWJ010000022">
    <property type="protein sequence ID" value="KAL0329732.1"/>
    <property type="molecule type" value="Genomic_DNA"/>
</dbReference>
<dbReference type="SUPFAM" id="SSF63491">
    <property type="entry name" value="BAG domain"/>
    <property type="match status" value="1"/>
</dbReference>
<organism evidence="4">
    <name type="scientific">Sesamum radiatum</name>
    <name type="common">Black benniseed</name>
    <dbReference type="NCBI Taxonomy" id="300843"/>
    <lineage>
        <taxon>Eukaryota</taxon>
        <taxon>Viridiplantae</taxon>
        <taxon>Streptophyta</taxon>
        <taxon>Embryophyta</taxon>
        <taxon>Tracheophyta</taxon>
        <taxon>Spermatophyta</taxon>
        <taxon>Magnoliopsida</taxon>
        <taxon>eudicotyledons</taxon>
        <taxon>Gunneridae</taxon>
        <taxon>Pentapetalae</taxon>
        <taxon>asterids</taxon>
        <taxon>lamiids</taxon>
        <taxon>Lamiales</taxon>
        <taxon>Pedaliaceae</taxon>
        <taxon>Sesamum</taxon>
    </lineage>
</organism>
<evidence type="ECO:0000256" key="1">
    <source>
        <dbReference type="ARBA" id="ARBA00023186"/>
    </source>
</evidence>
<sequence>MKSEGKGFSSPPAKAAAAGGWEVRPGGMLVQRRSSDSNQNSGHVPNIKVRVKYGSSYHEVSISSQASFGKFFVLMISFFVEFLSGNNVDELSGFPGELKKMLSGPTGLHTQDQKLIFKEKERDSKAFLDIVGVKDGSKIVLVEDELSRERRCLELRRNAVMEKASKEIAAIRFEVDKLAKQVASIELEINGGKKVVETVLLNLIELLMTQLIKLDGISADGDVKLQRRMQVKRVQKYIETLDVLKMRNSGLGKVHLQQQLQIFTGPKIYQKQQEQRKQVNNFTERVNPGPVVVTTKWETF</sequence>
<dbReference type="InterPro" id="IPR003103">
    <property type="entry name" value="BAG_domain"/>
</dbReference>
<dbReference type="GO" id="GO:0050821">
    <property type="term" value="P:protein stabilization"/>
    <property type="evidence" value="ECO:0007669"/>
    <property type="project" value="TreeGrafter"/>
</dbReference>
<comment type="caution">
    <text evidence="4">The sequence shown here is derived from an EMBL/GenBank/DDBJ whole genome shotgun (WGS) entry which is preliminary data.</text>
</comment>
<dbReference type="GO" id="GO:0005737">
    <property type="term" value="C:cytoplasm"/>
    <property type="evidence" value="ECO:0007669"/>
    <property type="project" value="TreeGrafter"/>
</dbReference>
<protein>
    <submittedName>
        <fullName evidence="4">BAG family molecular chaperone regulator 1</fullName>
    </submittedName>
</protein>
<feature type="domain" description="BAG" evidence="3">
    <location>
        <begin position="167"/>
        <end position="245"/>
    </location>
</feature>
<dbReference type="PANTHER" id="PTHR12329:SF38">
    <property type="entry name" value="BAG FAMILY MOLECULAR CHAPERONE REGULATOR-LIKE PROTEIN"/>
    <property type="match status" value="1"/>
</dbReference>
<reference evidence="4" key="1">
    <citation type="submission" date="2020-06" db="EMBL/GenBank/DDBJ databases">
        <authorList>
            <person name="Li T."/>
            <person name="Hu X."/>
            <person name="Zhang T."/>
            <person name="Song X."/>
            <person name="Zhang H."/>
            <person name="Dai N."/>
            <person name="Sheng W."/>
            <person name="Hou X."/>
            <person name="Wei L."/>
        </authorList>
    </citation>
    <scope>NUCLEOTIDE SEQUENCE</scope>
    <source>
        <strain evidence="4">G02</strain>
        <tissue evidence="4">Leaf</tissue>
    </source>
</reference>
<reference evidence="4" key="2">
    <citation type="journal article" date="2024" name="Plant">
        <title>Genomic evolution and insights into agronomic trait innovations of Sesamum species.</title>
        <authorList>
            <person name="Miao H."/>
            <person name="Wang L."/>
            <person name="Qu L."/>
            <person name="Liu H."/>
            <person name="Sun Y."/>
            <person name="Le M."/>
            <person name="Wang Q."/>
            <person name="Wei S."/>
            <person name="Zheng Y."/>
            <person name="Lin W."/>
            <person name="Duan Y."/>
            <person name="Cao H."/>
            <person name="Xiong S."/>
            <person name="Wang X."/>
            <person name="Wei L."/>
            <person name="Li C."/>
            <person name="Ma Q."/>
            <person name="Ju M."/>
            <person name="Zhao R."/>
            <person name="Li G."/>
            <person name="Mu C."/>
            <person name="Tian Q."/>
            <person name="Mei H."/>
            <person name="Zhang T."/>
            <person name="Gao T."/>
            <person name="Zhang H."/>
        </authorList>
    </citation>
    <scope>NUCLEOTIDE SEQUENCE</scope>
    <source>
        <strain evidence="4">G02</strain>
    </source>
</reference>
<dbReference type="SUPFAM" id="SSF54236">
    <property type="entry name" value="Ubiquitin-like"/>
    <property type="match status" value="1"/>
</dbReference>
<proteinExistence type="predicted"/>
<dbReference type="AlphaFoldDB" id="A0AAW2ME49"/>
<keyword evidence="1" id="KW-0143">Chaperone</keyword>
<evidence type="ECO:0000259" key="2">
    <source>
        <dbReference type="PROSITE" id="PS50053"/>
    </source>
</evidence>
<dbReference type="GO" id="GO:0000774">
    <property type="term" value="F:adenyl-nucleotide exchange factor activity"/>
    <property type="evidence" value="ECO:0007669"/>
    <property type="project" value="TreeGrafter"/>
</dbReference>
<evidence type="ECO:0000313" key="4">
    <source>
        <dbReference type="EMBL" id="KAL0329732.1"/>
    </source>
</evidence>
<dbReference type="InterPro" id="IPR029071">
    <property type="entry name" value="Ubiquitin-like_domsf"/>
</dbReference>
<dbReference type="PANTHER" id="PTHR12329">
    <property type="entry name" value="BCL2-ASSOCIATED ATHANOGENE"/>
    <property type="match status" value="1"/>
</dbReference>
<dbReference type="SMART" id="SM00264">
    <property type="entry name" value="BAG"/>
    <property type="match status" value="1"/>
</dbReference>
<dbReference type="GO" id="GO:0051087">
    <property type="term" value="F:protein-folding chaperone binding"/>
    <property type="evidence" value="ECO:0007669"/>
    <property type="project" value="InterPro"/>
</dbReference>
<dbReference type="Pfam" id="PF02179">
    <property type="entry name" value="BAG"/>
    <property type="match status" value="1"/>
</dbReference>